<dbReference type="AlphaFoldDB" id="A0A7T5RK92"/>
<gene>
    <name evidence="1" type="ORF">HYW89_04570</name>
</gene>
<organism evidence="1 2">
    <name type="scientific">Candidatus Sungiibacteriota bacterium</name>
    <dbReference type="NCBI Taxonomy" id="2750080"/>
    <lineage>
        <taxon>Bacteria</taxon>
        <taxon>Candidatus Sungiibacteriota</taxon>
    </lineage>
</organism>
<dbReference type="GO" id="GO:0008762">
    <property type="term" value="F:UDP-N-acetylmuramate dehydrogenase activity"/>
    <property type="evidence" value="ECO:0007669"/>
    <property type="project" value="InterPro"/>
</dbReference>
<dbReference type="InterPro" id="IPR036635">
    <property type="entry name" value="MurB_C_sf"/>
</dbReference>
<proteinExistence type="predicted"/>
<dbReference type="Proteomes" id="UP000595618">
    <property type="component" value="Chromosome"/>
</dbReference>
<name>A0A7T5RK92_9BACT</name>
<dbReference type="SUPFAM" id="SSF56194">
    <property type="entry name" value="Uridine diphospho-N-Acetylenolpyruvylglucosamine reductase, MurB, C-terminal domain"/>
    <property type="match status" value="1"/>
</dbReference>
<protein>
    <submittedName>
        <fullName evidence="1">Uncharacterized protein</fullName>
    </submittedName>
</protein>
<evidence type="ECO:0000313" key="1">
    <source>
        <dbReference type="EMBL" id="QQG45240.1"/>
    </source>
</evidence>
<evidence type="ECO:0000313" key="2">
    <source>
        <dbReference type="Proteomes" id="UP000595618"/>
    </source>
</evidence>
<reference evidence="1 2" key="1">
    <citation type="submission" date="2020-07" db="EMBL/GenBank/DDBJ databases">
        <title>Huge and variable diversity of episymbiotic CPR bacteria and DPANN archaea in groundwater ecosystems.</title>
        <authorList>
            <person name="He C.Y."/>
            <person name="Keren R."/>
            <person name="Whittaker M."/>
            <person name="Farag I.F."/>
            <person name="Doudna J."/>
            <person name="Cate J.H.D."/>
            <person name="Banfield J.F."/>
        </authorList>
    </citation>
    <scope>NUCLEOTIDE SEQUENCE [LARGE SCALE GENOMIC DNA]</scope>
    <source>
        <strain evidence="1">NC_groundwater_541_Ag_S-0.1um_46_50</strain>
    </source>
</reference>
<dbReference type="EMBL" id="CP066690">
    <property type="protein sequence ID" value="QQG45240.1"/>
    <property type="molecule type" value="Genomic_DNA"/>
</dbReference>
<dbReference type="Gene3D" id="3.90.78.10">
    <property type="entry name" value="UDP-N-acetylenolpyruvoylglucosamine reductase, C-terminal domain"/>
    <property type="match status" value="1"/>
</dbReference>
<sequence>MIEVELQSLKLQSLTATAEEVATLVETAKDTVRRKYGLLLEEEIQYVGFV</sequence>
<accession>A0A7T5RK92</accession>